<dbReference type="CDD" id="cd13220">
    <property type="entry name" value="PH-GRAM_GRAMDC"/>
    <property type="match status" value="1"/>
</dbReference>
<evidence type="ECO:0000256" key="5">
    <source>
        <dbReference type="SAM" id="Phobius"/>
    </source>
</evidence>
<dbReference type="GO" id="GO:0016020">
    <property type="term" value="C:membrane"/>
    <property type="evidence" value="ECO:0007669"/>
    <property type="project" value="UniProtKB-SubCell"/>
</dbReference>
<keyword evidence="4 5" id="KW-0472">Membrane</keyword>
<name>A0A9D5H3K7_9LILI</name>
<evidence type="ECO:0000256" key="2">
    <source>
        <dbReference type="ARBA" id="ARBA00022692"/>
    </source>
</evidence>
<dbReference type="EMBL" id="JAGGNH010000010">
    <property type="protein sequence ID" value="KAJ0961861.1"/>
    <property type="molecule type" value="Genomic_DNA"/>
</dbReference>
<dbReference type="PANTHER" id="PTHR47666:SF1">
    <property type="entry name" value="PROTEIN VASCULAR ASSOCIATED DEATH 1, CHLOROPLASTIC"/>
    <property type="match status" value="1"/>
</dbReference>
<evidence type="ECO:0000256" key="3">
    <source>
        <dbReference type="ARBA" id="ARBA00022989"/>
    </source>
</evidence>
<dbReference type="Pfam" id="PF16016">
    <property type="entry name" value="VASt"/>
    <property type="match status" value="1"/>
</dbReference>
<evidence type="ECO:0000313" key="7">
    <source>
        <dbReference type="EMBL" id="KAJ0961861.1"/>
    </source>
</evidence>
<dbReference type="SMART" id="SM00568">
    <property type="entry name" value="GRAM"/>
    <property type="match status" value="1"/>
</dbReference>
<dbReference type="PANTHER" id="PTHR47666">
    <property type="entry name" value="PROTEIN VASCULAR ASSOCIATED DEATH 1, CHLOROPLASTIC"/>
    <property type="match status" value="1"/>
</dbReference>
<dbReference type="Proteomes" id="UP001085076">
    <property type="component" value="Miscellaneous, Linkage group lg10"/>
</dbReference>
<evidence type="ECO:0000259" key="6">
    <source>
        <dbReference type="PROSITE" id="PS51778"/>
    </source>
</evidence>
<keyword evidence="2 5" id="KW-0812">Transmembrane</keyword>
<reference evidence="7" key="2">
    <citation type="journal article" date="2022" name="Hortic Res">
        <title>The genome of Dioscorea zingiberensis sheds light on the biosynthesis, origin and evolution of the medicinally important diosgenin saponins.</title>
        <authorList>
            <person name="Li Y."/>
            <person name="Tan C."/>
            <person name="Li Z."/>
            <person name="Guo J."/>
            <person name="Li S."/>
            <person name="Chen X."/>
            <person name="Wang C."/>
            <person name="Dai X."/>
            <person name="Yang H."/>
            <person name="Song W."/>
            <person name="Hou L."/>
            <person name="Xu J."/>
            <person name="Tong Z."/>
            <person name="Xu A."/>
            <person name="Yuan X."/>
            <person name="Wang W."/>
            <person name="Yang Q."/>
            <person name="Chen L."/>
            <person name="Sun Z."/>
            <person name="Wang K."/>
            <person name="Pan B."/>
            <person name="Chen J."/>
            <person name="Bao Y."/>
            <person name="Liu F."/>
            <person name="Qi X."/>
            <person name="Gang D.R."/>
            <person name="Wen J."/>
            <person name="Li J."/>
        </authorList>
    </citation>
    <scope>NUCLEOTIDE SEQUENCE</scope>
    <source>
        <strain evidence="7">Dzin_1.0</strain>
    </source>
</reference>
<dbReference type="FunFam" id="2.30.29.30:FF:000008">
    <property type="entry name" value="GRAM domain containing 1B"/>
    <property type="match status" value="1"/>
</dbReference>
<reference evidence="7" key="1">
    <citation type="submission" date="2021-03" db="EMBL/GenBank/DDBJ databases">
        <authorList>
            <person name="Li Z."/>
            <person name="Yang C."/>
        </authorList>
    </citation>
    <scope>NUCLEOTIDE SEQUENCE</scope>
    <source>
        <strain evidence="7">Dzin_1.0</strain>
        <tissue evidence="7">Leaf</tissue>
    </source>
</reference>
<dbReference type="InterPro" id="IPR011993">
    <property type="entry name" value="PH-like_dom_sf"/>
</dbReference>
<protein>
    <recommendedName>
        <fullName evidence="6">VASt domain-containing protein</fullName>
    </recommendedName>
</protein>
<dbReference type="AlphaFoldDB" id="A0A9D5H3K7"/>
<comment type="caution">
    <text evidence="7">The sequence shown here is derived from an EMBL/GenBank/DDBJ whole genome shotgun (WGS) entry which is preliminary data.</text>
</comment>
<dbReference type="PROSITE" id="PS51778">
    <property type="entry name" value="VAST"/>
    <property type="match status" value="1"/>
</dbReference>
<dbReference type="InterPro" id="IPR004182">
    <property type="entry name" value="GRAM"/>
</dbReference>
<dbReference type="Gene3D" id="2.30.29.30">
    <property type="entry name" value="Pleckstrin-homology domain (PH domain)/Phosphotyrosine-binding domain (PTB)"/>
    <property type="match status" value="1"/>
</dbReference>
<gene>
    <name evidence="7" type="ORF">J5N97_029689</name>
</gene>
<dbReference type="Pfam" id="PF02893">
    <property type="entry name" value="GRAM"/>
    <property type="match status" value="1"/>
</dbReference>
<comment type="subcellular location">
    <subcellularLocation>
        <location evidence="1">Membrane</location>
        <topology evidence="1">Single-pass membrane protein</topology>
    </subcellularLocation>
</comment>
<keyword evidence="3 5" id="KW-1133">Transmembrane helix</keyword>
<dbReference type="OrthoDB" id="2162691at2759"/>
<dbReference type="GO" id="GO:0043069">
    <property type="term" value="P:negative regulation of programmed cell death"/>
    <property type="evidence" value="ECO:0007669"/>
    <property type="project" value="TreeGrafter"/>
</dbReference>
<evidence type="ECO:0000313" key="8">
    <source>
        <dbReference type="Proteomes" id="UP001085076"/>
    </source>
</evidence>
<feature type="transmembrane region" description="Helical" evidence="5">
    <location>
        <begin position="472"/>
        <end position="495"/>
    </location>
</feature>
<proteinExistence type="predicted"/>
<evidence type="ECO:0000256" key="1">
    <source>
        <dbReference type="ARBA" id="ARBA00004167"/>
    </source>
</evidence>
<dbReference type="InterPro" id="IPR031968">
    <property type="entry name" value="VASt"/>
</dbReference>
<organism evidence="7 8">
    <name type="scientific">Dioscorea zingiberensis</name>
    <dbReference type="NCBI Taxonomy" id="325984"/>
    <lineage>
        <taxon>Eukaryota</taxon>
        <taxon>Viridiplantae</taxon>
        <taxon>Streptophyta</taxon>
        <taxon>Embryophyta</taxon>
        <taxon>Tracheophyta</taxon>
        <taxon>Spermatophyta</taxon>
        <taxon>Magnoliopsida</taxon>
        <taxon>Liliopsida</taxon>
        <taxon>Dioscoreales</taxon>
        <taxon>Dioscoreaceae</taxon>
        <taxon>Dioscorea</taxon>
    </lineage>
</organism>
<sequence length="551" mass="62562">MTQAMSTRSEEYRLLFRLPADEVLLQDFNCALQENILLQGHMYLFIHHICFYSNIFGFETKKTILFHEVTCVRKAKTAGIFPNAIEILAGGKKHFFGSFLSRDEAYKLIMEGWSQHNNDANAIFDQQDMKSDVSSNGNSFSSVEIARGSTQPTSDSLTSDGNMNANILEECMPSDSIENGIDIPSRLVEVKENGEEKAEHLSLGKLGWQIEDVDAPTVPEYFTLVAEAKFSVRVEDFFTLFFSDDAAAFLENFHKGCGDKEIQHTPWRQHEQFGHTRDVSFLHPIKIYLGAKFGRCQEVQKFHVYRNSHLVIETSQQISDVPYGDYFKVEGIWDVEQPSSETGCIMRVYCNVAFSKKTMFRGKIEQSTKDECREVYALWINNANDLLKQRNDAKLKDSISDNIGLDSSSPLVGDLMHNVIPQVVPEVVPDKISCPQSENPMAVNLGNSRSALVIFRESWASLCSYFGNQRHLPLIIGAAFLVILILMQVSTIVLLTRVPEVHLVTEGNYISSPGSYNLENIEWLEKRFNYLKEEMLMLETHISPHGFRKDT</sequence>
<evidence type="ECO:0000256" key="4">
    <source>
        <dbReference type="ARBA" id="ARBA00023136"/>
    </source>
</evidence>
<accession>A0A9D5H3K7</accession>
<keyword evidence="8" id="KW-1185">Reference proteome</keyword>
<feature type="domain" description="VASt" evidence="6">
    <location>
        <begin position="221"/>
        <end position="391"/>
    </location>
</feature>